<dbReference type="Proteomes" id="UP001597351">
    <property type="component" value="Unassembled WGS sequence"/>
</dbReference>
<keyword evidence="2" id="KW-0732">Signal</keyword>
<feature type="compositionally biased region" description="Low complexity" evidence="1">
    <location>
        <begin position="32"/>
        <end position="42"/>
    </location>
</feature>
<sequence length="190" mass="20165">MRLLLVTLAATAALLLAGCSATAESDDPPADPGSSDPTAAEPAAPPEDPLRQFTFGGRTVFSCFADGPRRIVLYDQVRARRDVTLTEVSGGGEAIRITGSWVAPVVDDHPESGSLDLDAGGVGIDDIEEWAGREPLAGAELRKGRDYTYFIRTTVRPDLTIDDFALAWDDGDATGETTIDNQGRTRRGGC</sequence>
<feature type="signal peptide" evidence="2">
    <location>
        <begin position="1"/>
        <end position="23"/>
    </location>
</feature>
<organism evidence="3 4">
    <name type="scientific">Nocardioides aestuarii</name>
    <dbReference type="NCBI Taxonomy" id="252231"/>
    <lineage>
        <taxon>Bacteria</taxon>
        <taxon>Bacillati</taxon>
        <taxon>Actinomycetota</taxon>
        <taxon>Actinomycetes</taxon>
        <taxon>Propionibacteriales</taxon>
        <taxon>Nocardioidaceae</taxon>
        <taxon>Nocardioides</taxon>
    </lineage>
</organism>
<name>A0ABW4TQ52_9ACTN</name>
<reference evidence="4" key="1">
    <citation type="journal article" date="2019" name="Int. J. Syst. Evol. Microbiol.">
        <title>The Global Catalogue of Microorganisms (GCM) 10K type strain sequencing project: providing services to taxonomists for standard genome sequencing and annotation.</title>
        <authorList>
            <consortium name="The Broad Institute Genomics Platform"/>
            <consortium name="The Broad Institute Genome Sequencing Center for Infectious Disease"/>
            <person name="Wu L."/>
            <person name="Ma J."/>
        </authorList>
    </citation>
    <scope>NUCLEOTIDE SEQUENCE [LARGE SCALE GENOMIC DNA]</scope>
    <source>
        <strain evidence="4">CGMCC 1.12477</strain>
    </source>
</reference>
<comment type="caution">
    <text evidence="3">The sequence shown here is derived from an EMBL/GenBank/DDBJ whole genome shotgun (WGS) entry which is preliminary data.</text>
</comment>
<keyword evidence="4" id="KW-1185">Reference proteome</keyword>
<evidence type="ECO:0000256" key="1">
    <source>
        <dbReference type="SAM" id="MobiDB-lite"/>
    </source>
</evidence>
<dbReference type="EMBL" id="JBHUGD010000003">
    <property type="protein sequence ID" value="MFD1948093.1"/>
    <property type="molecule type" value="Genomic_DNA"/>
</dbReference>
<feature type="chain" id="PRO_5045419155" description="Lipoprotein" evidence="2">
    <location>
        <begin position="24"/>
        <end position="190"/>
    </location>
</feature>
<proteinExistence type="predicted"/>
<protein>
    <recommendedName>
        <fullName evidence="5">Lipoprotein</fullName>
    </recommendedName>
</protein>
<accession>A0ABW4TQ52</accession>
<evidence type="ECO:0000313" key="3">
    <source>
        <dbReference type="EMBL" id="MFD1948093.1"/>
    </source>
</evidence>
<dbReference type="RefSeq" id="WP_343919808.1">
    <property type="nucleotide sequence ID" value="NZ_BAAAJT010000002.1"/>
</dbReference>
<gene>
    <name evidence="3" type="ORF">ACFSDE_14930</name>
</gene>
<dbReference type="PROSITE" id="PS51257">
    <property type="entry name" value="PROKAR_LIPOPROTEIN"/>
    <property type="match status" value="1"/>
</dbReference>
<evidence type="ECO:0000256" key="2">
    <source>
        <dbReference type="SAM" id="SignalP"/>
    </source>
</evidence>
<evidence type="ECO:0000313" key="4">
    <source>
        <dbReference type="Proteomes" id="UP001597351"/>
    </source>
</evidence>
<feature type="region of interest" description="Disordered" evidence="1">
    <location>
        <begin position="22"/>
        <end position="49"/>
    </location>
</feature>
<evidence type="ECO:0008006" key="5">
    <source>
        <dbReference type="Google" id="ProtNLM"/>
    </source>
</evidence>